<dbReference type="RefSeq" id="WP_188447183.1">
    <property type="nucleotide sequence ID" value="NZ_BMFO01000001.1"/>
</dbReference>
<dbReference type="GO" id="GO:0003824">
    <property type="term" value="F:catalytic activity"/>
    <property type="evidence" value="ECO:0007669"/>
    <property type="project" value="InterPro"/>
</dbReference>
<sequence>MGEKNIKQAIIRRIRAIPRGTVMAYGDVAAAAGFPGRARLVARILSESDGDLPWHRVLRASGQIAFPPDSPLFAEQTQRLRAEGVRVENGRVKLRRSGPDLDALLWAPD</sequence>
<protein>
    <recommendedName>
        <fullName evidence="2">Methylated-DNA-[protein]-cysteine S-methyltransferase DNA binding domain-containing protein</fullName>
    </recommendedName>
</protein>
<gene>
    <name evidence="3" type="ORF">GCM10010960_03900</name>
</gene>
<evidence type="ECO:0000259" key="2">
    <source>
        <dbReference type="Pfam" id="PF01035"/>
    </source>
</evidence>
<proteinExistence type="predicted"/>
<dbReference type="PANTHER" id="PTHR42942">
    <property type="entry name" value="6-O-METHYLGUANINE DNA METHYLTRANSFERASE"/>
    <property type="match status" value="1"/>
</dbReference>
<dbReference type="PANTHER" id="PTHR42942:SF1">
    <property type="entry name" value="ALKYLTRANSFERASE-LIKE PROTEIN 1"/>
    <property type="match status" value="1"/>
</dbReference>
<reference evidence="3" key="1">
    <citation type="journal article" date="2014" name="Int. J. Syst. Evol. Microbiol.">
        <title>Complete genome sequence of Corynebacterium casei LMG S-19264T (=DSM 44701T), isolated from a smear-ripened cheese.</title>
        <authorList>
            <consortium name="US DOE Joint Genome Institute (JGI-PGF)"/>
            <person name="Walter F."/>
            <person name="Albersmeier A."/>
            <person name="Kalinowski J."/>
            <person name="Ruckert C."/>
        </authorList>
    </citation>
    <scope>NUCLEOTIDE SEQUENCE</scope>
    <source>
        <strain evidence="3">CGMCC 1.12726</strain>
    </source>
</reference>
<evidence type="ECO:0000256" key="1">
    <source>
        <dbReference type="ARBA" id="ARBA00022763"/>
    </source>
</evidence>
<dbReference type="InterPro" id="IPR036217">
    <property type="entry name" value="MethylDNA_cys_MeTrfase_DNAb"/>
</dbReference>
<dbReference type="Proteomes" id="UP000632858">
    <property type="component" value="Unassembled WGS sequence"/>
</dbReference>
<dbReference type="InterPro" id="IPR036388">
    <property type="entry name" value="WH-like_DNA-bd_sf"/>
</dbReference>
<dbReference type="AlphaFoldDB" id="A0A917FJ06"/>
<evidence type="ECO:0000313" key="4">
    <source>
        <dbReference type="Proteomes" id="UP000632858"/>
    </source>
</evidence>
<feature type="domain" description="Methylated-DNA-[protein]-cysteine S-methyltransferase DNA binding" evidence="2">
    <location>
        <begin position="6"/>
        <end position="85"/>
    </location>
</feature>
<dbReference type="InterPro" id="IPR052520">
    <property type="entry name" value="ATL_DNA_repair"/>
</dbReference>
<organism evidence="3 4">
    <name type="scientific">Arenimonas maotaiensis</name>
    <dbReference type="NCBI Taxonomy" id="1446479"/>
    <lineage>
        <taxon>Bacteria</taxon>
        <taxon>Pseudomonadati</taxon>
        <taxon>Pseudomonadota</taxon>
        <taxon>Gammaproteobacteria</taxon>
        <taxon>Lysobacterales</taxon>
        <taxon>Lysobacteraceae</taxon>
        <taxon>Arenimonas</taxon>
    </lineage>
</organism>
<keyword evidence="4" id="KW-1185">Reference proteome</keyword>
<dbReference type="CDD" id="cd06445">
    <property type="entry name" value="ATase"/>
    <property type="match status" value="1"/>
</dbReference>
<dbReference type="Pfam" id="PF01035">
    <property type="entry name" value="DNA_binding_1"/>
    <property type="match status" value="1"/>
</dbReference>
<keyword evidence="1" id="KW-0227">DNA damage</keyword>
<name>A0A917FJ06_9GAMM</name>
<dbReference type="InterPro" id="IPR014048">
    <property type="entry name" value="MethylDNA_cys_MeTrfase_DNA-bd"/>
</dbReference>
<reference evidence="3" key="2">
    <citation type="submission" date="2020-09" db="EMBL/GenBank/DDBJ databases">
        <authorList>
            <person name="Sun Q."/>
            <person name="Zhou Y."/>
        </authorList>
    </citation>
    <scope>NUCLEOTIDE SEQUENCE</scope>
    <source>
        <strain evidence="3">CGMCC 1.12726</strain>
    </source>
</reference>
<dbReference type="EMBL" id="BMFO01000001">
    <property type="protein sequence ID" value="GGF85153.1"/>
    <property type="molecule type" value="Genomic_DNA"/>
</dbReference>
<dbReference type="GO" id="GO:0006281">
    <property type="term" value="P:DNA repair"/>
    <property type="evidence" value="ECO:0007669"/>
    <property type="project" value="InterPro"/>
</dbReference>
<comment type="caution">
    <text evidence="3">The sequence shown here is derived from an EMBL/GenBank/DDBJ whole genome shotgun (WGS) entry which is preliminary data.</text>
</comment>
<dbReference type="SUPFAM" id="SSF46767">
    <property type="entry name" value="Methylated DNA-protein cysteine methyltransferase, C-terminal domain"/>
    <property type="match status" value="1"/>
</dbReference>
<dbReference type="Gene3D" id="1.10.10.10">
    <property type="entry name" value="Winged helix-like DNA-binding domain superfamily/Winged helix DNA-binding domain"/>
    <property type="match status" value="1"/>
</dbReference>
<accession>A0A917FJ06</accession>
<evidence type="ECO:0000313" key="3">
    <source>
        <dbReference type="EMBL" id="GGF85153.1"/>
    </source>
</evidence>